<dbReference type="AlphaFoldDB" id="A0A078KY75"/>
<reference evidence="1 2" key="1">
    <citation type="submission" date="2014-06" db="EMBL/GenBank/DDBJ databases">
        <authorList>
            <person name="Urmite Genomes Urmite Genomes"/>
        </authorList>
    </citation>
    <scope>NUCLEOTIDE SEQUENCE [LARGE SCALE GENOMIC DNA]</scope>
</reference>
<sequence length="268" mass="30324">MPIMLNRHVKMWIHPDGLIPAKIINRLIFQRKIRPQDYLTFFVNQSCMNLEKTKIKLLTDLGIKIKNINASLAKAPDDPFLVAFARQILAKAALSKTVCDSVFATDFLRLLKVVQQEGVYSNNDVLFLNFSDEIFLRKQYLFGCHAQGIPDTYIFAMDLDYSDIFYEELIEKIKEICGDPPFNDSEMSGLTGLAFIPDSINMTAYGHLNFPETRGNVIFEKDNAQRGGEKKLHSDDGDDPVLAAAEEALKRGYVQAKDLAFNYRVSAA</sequence>
<dbReference type="eggNOG" id="ENOG5031EBT">
    <property type="taxonomic scope" value="Bacteria"/>
</dbReference>
<name>A0A078KY75_9GAMM</name>
<dbReference type="Proteomes" id="UP000044071">
    <property type="component" value="Unassembled WGS sequence"/>
</dbReference>
<evidence type="ECO:0000313" key="1">
    <source>
        <dbReference type="EMBL" id="CDZ77987.1"/>
    </source>
</evidence>
<organism evidence="1 2">
    <name type="scientific">Legionella massiliensis</name>
    <dbReference type="NCBI Taxonomy" id="1034943"/>
    <lineage>
        <taxon>Bacteria</taxon>
        <taxon>Pseudomonadati</taxon>
        <taxon>Pseudomonadota</taxon>
        <taxon>Gammaproteobacteria</taxon>
        <taxon>Legionellales</taxon>
        <taxon>Legionellaceae</taxon>
        <taxon>Legionella</taxon>
    </lineage>
</organism>
<dbReference type="EMBL" id="CCSB01000002">
    <property type="protein sequence ID" value="CDZ77987.1"/>
    <property type="molecule type" value="Genomic_DNA"/>
</dbReference>
<accession>A0A078KY75</accession>
<keyword evidence="2" id="KW-1185">Reference proteome</keyword>
<protein>
    <submittedName>
        <fullName evidence="1">Uncharacterized protein</fullName>
    </submittedName>
</protein>
<dbReference type="RefSeq" id="WP_043874434.1">
    <property type="nucleotide sequence ID" value="NZ_CCVW01000002.1"/>
</dbReference>
<dbReference type="OrthoDB" id="5643986at2"/>
<dbReference type="STRING" id="1034943.BN59_02283"/>
<gene>
    <name evidence="1" type="ORF">BN59_02283</name>
</gene>
<proteinExistence type="predicted"/>
<evidence type="ECO:0000313" key="2">
    <source>
        <dbReference type="Proteomes" id="UP000044071"/>
    </source>
</evidence>